<feature type="transmembrane region" description="Helical" evidence="10">
    <location>
        <begin position="292"/>
        <end position="320"/>
    </location>
</feature>
<evidence type="ECO:0000256" key="9">
    <source>
        <dbReference type="RuleBase" id="RU003722"/>
    </source>
</evidence>
<evidence type="ECO:0000256" key="6">
    <source>
        <dbReference type="ARBA" id="ARBA00023065"/>
    </source>
</evidence>
<sequence length="567" mass="63291">MAGISTGFGDANFGYTEDVDNNDPRSFTDVNHNGLEDGLEGSEVSEQGPALGIGKFDLIAFNWHHVQDPLLMAIWIIVAGIAKLCAVLLYFSHFDLFTFRISVIEAFLFGTVISAVDPIAVVAIFEQIHINDFIFINVFGEALFNDGTCLVLYLMFVKFHEIGSANIRATEYVGGVVSIGVIIFGGIVIGLVFGFFASFITKYSHRLTLLAPSFIFIFPYIAYLTAEMLEWSAILAIVACGMVLKEYVSDSLSYEAGSAVEFVTKFLADCSETVIFLFLGLSTLHVDHGFDWVFIVVTIIACFVIRTIGVLIVCGILNLFRYKKFTLRDQFILSYSGLRGAMAYGLVVSLPASVAGKNVFVTTTIAMIYFTVFIQGTTMKTLLKWLHIEKKDGDEERMFTIIGDKSIDFTMAGMEAVIGRHGRNFIREKIEHLNARWLKPIFTLHYNKKSYDDSKIRRAFGRAAVHDAIVNVDRGFSPSDKLPSHRGSNPALKSVVHNTLHRKYSQLAELQGLPRPNNTPSEQPSLQRPLSIRIHDASSIFSTEPTVIDMRRELPSKFRRHSSTFIN</sequence>
<dbReference type="Pfam" id="PF00999">
    <property type="entry name" value="Na_H_Exchanger"/>
    <property type="match status" value="1"/>
</dbReference>
<keyword evidence="9" id="KW-0050">Antiport</keyword>
<feature type="transmembrane region" description="Helical" evidence="10">
    <location>
        <begin position="70"/>
        <end position="91"/>
    </location>
</feature>
<dbReference type="GO" id="GO:0015385">
    <property type="term" value="F:sodium:proton antiporter activity"/>
    <property type="evidence" value="ECO:0007669"/>
    <property type="project" value="InterPro"/>
</dbReference>
<organism evidence="12 13">
    <name type="scientific">Panagrellus redivivus</name>
    <name type="common">Microworm</name>
    <dbReference type="NCBI Taxonomy" id="6233"/>
    <lineage>
        <taxon>Eukaryota</taxon>
        <taxon>Metazoa</taxon>
        <taxon>Ecdysozoa</taxon>
        <taxon>Nematoda</taxon>
        <taxon>Chromadorea</taxon>
        <taxon>Rhabditida</taxon>
        <taxon>Tylenchina</taxon>
        <taxon>Panagrolaimomorpha</taxon>
        <taxon>Panagrolaimoidea</taxon>
        <taxon>Panagrolaimidae</taxon>
        <taxon>Panagrellus</taxon>
    </lineage>
</organism>
<dbReference type="Proteomes" id="UP000492821">
    <property type="component" value="Unassembled WGS sequence"/>
</dbReference>
<comment type="subcellular location">
    <subcellularLocation>
        <location evidence="1">Membrane</location>
        <topology evidence="1">Multi-pass membrane protein</topology>
    </subcellularLocation>
</comment>
<keyword evidence="3 9" id="KW-0812">Transmembrane</keyword>
<feature type="transmembrane region" description="Helical" evidence="10">
    <location>
        <begin position="360"/>
        <end position="383"/>
    </location>
</feature>
<dbReference type="NCBIfam" id="TIGR00840">
    <property type="entry name" value="b_cpa1"/>
    <property type="match status" value="1"/>
</dbReference>
<dbReference type="GO" id="GO:0098719">
    <property type="term" value="P:sodium ion import across plasma membrane"/>
    <property type="evidence" value="ECO:0007669"/>
    <property type="project" value="TreeGrafter"/>
</dbReference>
<evidence type="ECO:0000259" key="11">
    <source>
        <dbReference type="Pfam" id="PF00999"/>
    </source>
</evidence>
<feature type="transmembrane region" description="Helical" evidence="10">
    <location>
        <begin position="103"/>
        <end position="125"/>
    </location>
</feature>
<dbReference type="InterPro" id="IPR018422">
    <property type="entry name" value="Cation/H_exchanger_CPA1"/>
</dbReference>
<reference evidence="13" key="2">
    <citation type="submission" date="2020-10" db="UniProtKB">
        <authorList>
            <consortium name="WormBaseParasite"/>
        </authorList>
    </citation>
    <scope>IDENTIFICATION</scope>
</reference>
<evidence type="ECO:0000256" key="5">
    <source>
        <dbReference type="ARBA" id="ARBA00023053"/>
    </source>
</evidence>
<dbReference type="GO" id="GO:0015386">
    <property type="term" value="F:potassium:proton antiporter activity"/>
    <property type="evidence" value="ECO:0007669"/>
    <property type="project" value="TreeGrafter"/>
</dbReference>
<keyword evidence="7 10" id="KW-0472">Membrane</keyword>
<comment type="similarity">
    <text evidence="9">Belongs to the monovalent cation:proton antiporter 1 (CPA1) transporter (TC 2.A.36) family.</text>
</comment>
<accession>A0A7E4WDS9</accession>
<reference evidence="12" key="1">
    <citation type="journal article" date="2013" name="Genetics">
        <title>The draft genome and transcriptome of Panagrellus redivivus are shaped by the harsh demands of a free-living lifestyle.</title>
        <authorList>
            <person name="Srinivasan J."/>
            <person name="Dillman A.R."/>
            <person name="Macchietto M.G."/>
            <person name="Heikkinen L."/>
            <person name="Lakso M."/>
            <person name="Fracchia K.M."/>
            <person name="Antoshechkin I."/>
            <person name="Mortazavi A."/>
            <person name="Wong G."/>
            <person name="Sternberg P.W."/>
        </authorList>
    </citation>
    <scope>NUCLEOTIDE SEQUENCE [LARGE SCALE GENOMIC DNA]</scope>
    <source>
        <strain evidence="12">MT8872</strain>
    </source>
</reference>
<dbReference type="GO" id="GO:0005886">
    <property type="term" value="C:plasma membrane"/>
    <property type="evidence" value="ECO:0007669"/>
    <property type="project" value="TreeGrafter"/>
</dbReference>
<dbReference type="Gene3D" id="6.10.140.1330">
    <property type="match status" value="1"/>
</dbReference>
<dbReference type="PANTHER" id="PTHR10110">
    <property type="entry name" value="SODIUM/HYDROGEN EXCHANGER"/>
    <property type="match status" value="1"/>
</dbReference>
<evidence type="ECO:0000256" key="1">
    <source>
        <dbReference type="ARBA" id="ARBA00004141"/>
    </source>
</evidence>
<evidence type="ECO:0000256" key="10">
    <source>
        <dbReference type="SAM" id="Phobius"/>
    </source>
</evidence>
<feature type="domain" description="Cation/H+ exchanger transmembrane" evidence="11">
    <location>
        <begin position="70"/>
        <end position="385"/>
    </location>
</feature>
<keyword evidence="6 9" id="KW-0406">Ion transport</keyword>
<keyword evidence="12" id="KW-1185">Reference proteome</keyword>
<evidence type="ECO:0000256" key="8">
    <source>
        <dbReference type="ARBA" id="ARBA00023201"/>
    </source>
</evidence>
<name>A0A7E4WDS9_PANRE</name>
<evidence type="ECO:0000256" key="7">
    <source>
        <dbReference type="ARBA" id="ARBA00023136"/>
    </source>
</evidence>
<protein>
    <recommendedName>
        <fullName evidence="9">Sodium/hydrogen exchanger</fullName>
    </recommendedName>
</protein>
<keyword evidence="8 9" id="KW-0739">Sodium transport</keyword>
<evidence type="ECO:0000313" key="13">
    <source>
        <dbReference type="WBParaSite" id="Pan_g9747.t1"/>
    </source>
</evidence>
<keyword evidence="4 10" id="KW-1133">Transmembrane helix</keyword>
<feature type="transmembrane region" description="Helical" evidence="10">
    <location>
        <begin position="176"/>
        <end position="200"/>
    </location>
</feature>
<keyword evidence="5" id="KW-0915">Sodium</keyword>
<feature type="transmembrane region" description="Helical" evidence="10">
    <location>
        <begin position="134"/>
        <end position="156"/>
    </location>
</feature>
<dbReference type="PANTHER" id="PTHR10110:SF98">
    <property type="entry name" value="SODIUM_HYDROGEN EXCHANGER"/>
    <property type="match status" value="1"/>
</dbReference>
<feature type="transmembrane region" description="Helical" evidence="10">
    <location>
        <begin position="332"/>
        <end position="354"/>
    </location>
</feature>
<evidence type="ECO:0000256" key="3">
    <source>
        <dbReference type="ARBA" id="ARBA00022692"/>
    </source>
</evidence>
<dbReference type="InterPro" id="IPR006153">
    <property type="entry name" value="Cation/H_exchanger_TM"/>
</dbReference>
<dbReference type="WBParaSite" id="Pan_g9747.t1">
    <property type="protein sequence ID" value="Pan_g9747.t1"/>
    <property type="gene ID" value="Pan_g9747"/>
</dbReference>
<dbReference type="AlphaFoldDB" id="A0A7E4WDS9"/>
<evidence type="ECO:0000256" key="2">
    <source>
        <dbReference type="ARBA" id="ARBA00022448"/>
    </source>
</evidence>
<dbReference type="GO" id="GO:0051453">
    <property type="term" value="P:regulation of intracellular pH"/>
    <property type="evidence" value="ECO:0007669"/>
    <property type="project" value="TreeGrafter"/>
</dbReference>
<proteinExistence type="inferred from homology"/>
<keyword evidence="2 9" id="KW-0813">Transport</keyword>
<dbReference type="InterPro" id="IPR004709">
    <property type="entry name" value="NaH_exchanger"/>
</dbReference>
<feature type="transmembrane region" description="Helical" evidence="10">
    <location>
        <begin position="207"/>
        <end position="225"/>
    </location>
</feature>
<evidence type="ECO:0000313" key="12">
    <source>
        <dbReference type="Proteomes" id="UP000492821"/>
    </source>
</evidence>
<evidence type="ECO:0000256" key="4">
    <source>
        <dbReference type="ARBA" id="ARBA00022989"/>
    </source>
</evidence>